<evidence type="ECO:0000313" key="4">
    <source>
        <dbReference type="Proteomes" id="UP000214973"/>
    </source>
</evidence>
<sequence length="99" mass="11164">MESLVYTVEQVAELLQISTTSVYNLRNDGKLTQLPISGVKFSKREVEALAGVEDEYNAIGYRKLQSEVESLRKENHKLKSEIKKITSQMLVIVGGYVDD</sequence>
<proteinExistence type="predicted"/>
<accession>A0A239Z9M3</accession>
<evidence type="ECO:0000313" key="3">
    <source>
        <dbReference type="EMBL" id="SNV67891.1"/>
    </source>
</evidence>
<name>A0A239Z9M3_9FIRM</name>
<evidence type="ECO:0000256" key="1">
    <source>
        <dbReference type="SAM" id="Coils"/>
    </source>
</evidence>
<dbReference type="RefSeq" id="WP_095066090.1">
    <property type="nucleotide sequence ID" value="NZ_LT906470.1"/>
</dbReference>
<dbReference type="AlphaFoldDB" id="A0A239Z9M3"/>
<feature type="coiled-coil region" evidence="1">
    <location>
        <begin position="61"/>
        <end position="88"/>
    </location>
</feature>
<keyword evidence="4" id="KW-1185">Reference proteome</keyword>
<dbReference type="InterPro" id="IPR041657">
    <property type="entry name" value="HTH_17"/>
</dbReference>
<organism evidence="3 4">
    <name type="scientific">Veillonella rodentium</name>
    <dbReference type="NCBI Taxonomy" id="248315"/>
    <lineage>
        <taxon>Bacteria</taxon>
        <taxon>Bacillati</taxon>
        <taxon>Bacillota</taxon>
        <taxon>Negativicutes</taxon>
        <taxon>Veillonellales</taxon>
        <taxon>Veillonellaceae</taxon>
        <taxon>Veillonella</taxon>
    </lineage>
</organism>
<reference evidence="3 4" key="1">
    <citation type="submission" date="2017-06" db="EMBL/GenBank/DDBJ databases">
        <authorList>
            <consortium name="Pathogen Informatics"/>
        </authorList>
    </citation>
    <scope>NUCLEOTIDE SEQUENCE [LARGE SCALE GENOMIC DNA]</scope>
    <source>
        <strain evidence="3 4">NCTC12018</strain>
    </source>
</reference>
<evidence type="ECO:0000259" key="2">
    <source>
        <dbReference type="Pfam" id="PF12728"/>
    </source>
</evidence>
<dbReference type="EMBL" id="LT906470">
    <property type="protein sequence ID" value="SNV67891.1"/>
    <property type="molecule type" value="Genomic_DNA"/>
</dbReference>
<protein>
    <submittedName>
        <fullName evidence="3">Helix-turn-helix domain</fullName>
    </submittedName>
</protein>
<dbReference type="KEGG" id="vrm:44547418_01145"/>
<keyword evidence="1" id="KW-0175">Coiled coil</keyword>
<dbReference type="Pfam" id="PF12728">
    <property type="entry name" value="HTH_17"/>
    <property type="match status" value="1"/>
</dbReference>
<feature type="domain" description="Helix-turn-helix" evidence="2">
    <location>
        <begin position="5"/>
        <end position="49"/>
    </location>
</feature>
<gene>
    <name evidence="3" type="ORF">SAMEA44547418_01145</name>
</gene>
<dbReference type="Proteomes" id="UP000214973">
    <property type="component" value="Chromosome 1"/>
</dbReference>